<dbReference type="PRINTS" id="PR00413">
    <property type="entry name" value="HADHALOGNASE"/>
</dbReference>
<dbReference type="Gene3D" id="1.10.150.240">
    <property type="entry name" value="Putative phosphatase, domain 2"/>
    <property type="match status" value="1"/>
</dbReference>
<accession>A0AAW9NS81</accession>
<dbReference type="InterPro" id="IPR023198">
    <property type="entry name" value="PGP-like_dom2"/>
</dbReference>
<reference evidence="1 2" key="1">
    <citation type="submission" date="2023-03" db="EMBL/GenBank/DDBJ databases">
        <title>Bacillus Genome Sequencing.</title>
        <authorList>
            <person name="Dunlap C."/>
        </authorList>
    </citation>
    <scope>NUCLEOTIDE SEQUENCE [LARGE SCALE GENOMIC DNA]</scope>
    <source>
        <strain evidence="1 2">B-59205</strain>
    </source>
</reference>
<dbReference type="PANTHER" id="PTHR43434">
    <property type="entry name" value="PHOSPHOGLYCOLATE PHOSPHATASE"/>
    <property type="match status" value="1"/>
</dbReference>
<proteinExistence type="predicted"/>
<name>A0AAW9NS81_9BACL</name>
<keyword evidence="2" id="KW-1185">Reference proteome</keyword>
<dbReference type="Pfam" id="PF13419">
    <property type="entry name" value="HAD_2"/>
    <property type="match status" value="1"/>
</dbReference>
<dbReference type="PANTHER" id="PTHR43434:SF1">
    <property type="entry name" value="PHOSPHOGLYCOLATE PHOSPHATASE"/>
    <property type="match status" value="1"/>
</dbReference>
<dbReference type="SFLD" id="SFLDG01129">
    <property type="entry name" value="C1.5:_HAD__Beta-PGM__Phosphata"/>
    <property type="match status" value="1"/>
</dbReference>
<dbReference type="NCBIfam" id="TIGR01549">
    <property type="entry name" value="HAD-SF-IA-v1"/>
    <property type="match status" value="1"/>
</dbReference>
<evidence type="ECO:0000313" key="1">
    <source>
        <dbReference type="EMBL" id="MEC1177038.1"/>
    </source>
</evidence>
<dbReference type="AlphaFoldDB" id="A0AAW9NS81"/>
<dbReference type="InterPro" id="IPR006439">
    <property type="entry name" value="HAD-SF_hydro_IA"/>
</dbReference>
<dbReference type="GO" id="GO:0008967">
    <property type="term" value="F:phosphoglycolate phosphatase activity"/>
    <property type="evidence" value="ECO:0007669"/>
    <property type="project" value="TreeGrafter"/>
</dbReference>
<keyword evidence="1" id="KW-0378">Hydrolase</keyword>
<sequence length="213" mass="23701">MKAIIFDFDGTLANTLPICFYAFQSVFKQFDDKDLTAEDIVKMFGPSETGIIRENLQNPNKEAAIALYYEKYAESHTQFVKPNDEITELLHDLKDSGMKLAIFTGKARKSLDISLQALQMDDLFDVIITGDDVVEPKPAPEGLFKALALLEVDYTEAIFVGDSEADIVAGLQANVQTVGVHWLPDYQTAAFMQAPHHIVEHVAQFKDLIGGMK</sequence>
<dbReference type="GO" id="GO:0006281">
    <property type="term" value="P:DNA repair"/>
    <property type="evidence" value="ECO:0007669"/>
    <property type="project" value="TreeGrafter"/>
</dbReference>
<organism evidence="1 2">
    <name type="scientific">Metasolibacillus meyeri</name>
    <dbReference type="NCBI Taxonomy" id="1071052"/>
    <lineage>
        <taxon>Bacteria</taxon>
        <taxon>Bacillati</taxon>
        <taxon>Bacillota</taxon>
        <taxon>Bacilli</taxon>
        <taxon>Bacillales</taxon>
        <taxon>Caryophanaceae</taxon>
        <taxon>Metasolibacillus</taxon>
    </lineage>
</organism>
<dbReference type="InterPro" id="IPR036412">
    <property type="entry name" value="HAD-like_sf"/>
</dbReference>
<dbReference type="SFLD" id="SFLDG01135">
    <property type="entry name" value="C1.5.6:_HAD__Beta-PGM__Phospha"/>
    <property type="match status" value="1"/>
</dbReference>
<evidence type="ECO:0000313" key="2">
    <source>
        <dbReference type="Proteomes" id="UP001344888"/>
    </source>
</evidence>
<dbReference type="EMBL" id="JARSFG010000003">
    <property type="protein sequence ID" value="MEC1177038.1"/>
    <property type="molecule type" value="Genomic_DNA"/>
</dbReference>
<comment type="caution">
    <text evidence="1">The sequence shown here is derived from an EMBL/GenBank/DDBJ whole genome shotgun (WGS) entry which is preliminary data.</text>
</comment>
<dbReference type="InterPro" id="IPR041492">
    <property type="entry name" value="HAD_2"/>
</dbReference>
<dbReference type="SUPFAM" id="SSF56784">
    <property type="entry name" value="HAD-like"/>
    <property type="match status" value="1"/>
</dbReference>
<dbReference type="Proteomes" id="UP001344888">
    <property type="component" value="Unassembled WGS sequence"/>
</dbReference>
<protein>
    <submittedName>
        <fullName evidence="1">HAD family hydrolase</fullName>
    </submittedName>
</protein>
<dbReference type="SFLD" id="SFLDS00003">
    <property type="entry name" value="Haloacid_Dehalogenase"/>
    <property type="match status" value="1"/>
</dbReference>
<dbReference type="InterPro" id="IPR050155">
    <property type="entry name" value="HAD-like_hydrolase_sf"/>
</dbReference>
<dbReference type="Gene3D" id="3.40.50.1000">
    <property type="entry name" value="HAD superfamily/HAD-like"/>
    <property type="match status" value="1"/>
</dbReference>
<dbReference type="NCBIfam" id="TIGR01509">
    <property type="entry name" value="HAD-SF-IA-v3"/>
    <property type="match status" value="1"/>
</dbReference>
<dbReference type="RefSeq" id="WP_326121254.1">
    <property type="nucleotide sequence ID" value="NZ_JARSFG010000003.1"/>
</dbReference>
<dbReference type="InterPro" id="IPR023214">
    <property type="entry name" value="HAD_sf"/>
</dbReference>
<gene>
    <name evidence="1" type="ORF">P9B03_00955</name>
</gene>